<dbReference type="RefSeq" id="WP_111293645.1">
    <property type="nucleotide sequence ID" value="NZ_QKZV01000002.1"/>
</dbReference>
<protein>
    <recommendedName>
        <fullName evidence="3">Hemerythrin HHE cation binding domain-containing protein</fullName>
    </recommendedName>
</protein>
<evidence type="ECO:0000313" key="1">
    <source>
        <dbReference type="EMBL" id="PZX64473.1"/>
    </source>
</evidence>
<dbReference type="Proteomes" id="UP000249720">
    <property type="component" value="Unassembled WGS sequence"/>
</dbReference>
<proteinExistence type="predicted"/>
<name>A0A2W7RUV4_9BACT</name>
<evidence type="ECO:0000313" key="2">
    <source>
        <dbReference type="Proteomes" id="UP000249720"/>
    </source>
</evidence>
<sequence>MIQEKTHIGALHQQHVDWKEELLFTRDELNFFEKRLEEIAGKNTDADTSTKVEHFQNQFIIQREQIDDLLHHIEKHEEEIAHFAEDHPVAVDHHLFQNHNDMIEKMKAFHELYQQLKAEFLHFAASAL</sequence>
<dbReference type="AlphaFoldDB" id="A0A2W7RUV4"/>
<dbReference type="OrthoDB" id="680366at2"/>
<keyword evidence="2" id="KW-1185">Reference proteome</keyword>
<comment type="caution">
    <text evidence="1">The sequence shown here is derived from an EMBL/GenBank/DDBJ whole genome shotgun (WGS) entry which is preliminary data.</text>
</comment>
<accession>A0A2W7RUV4</accession>
<dbReference type="EMBL" id="QKZV01000002">
    <property type="protein sequence ID" value="PZX64473.1"/>
    <property type="molecule type" value="Genomic_DNA"/>
</dbReference>
<organism evidence="1 2">
    <name type="scientific">Hydrotalea sandarakina</name>
    <dbReference type="NCBI Taxonomy" id="1004304"/>
    <lineage>
        <taxon>Bacteria</taxon>
        <taxon>Pseudomonadati</taxon>
        <taxon>Bacteroidota</taxon>
        <taxon>Chitinophagia</taxon>
        <taxon>Chitinophagales</taxon>
        <taxon>Chitinophagaceae</taxon>
        <taxon>Hydrotalea</taxon>
    </lineage>
</organism>
<gene>
    <name evidence="1" type="ORF">LX80_00669</name>
</gene>
<evidence type="ECO:0008006" key="3">
    <source>
        <dbReference type="Google" id="ProtNLM"/>
    </source>
</evidence>
<reference evidence="1 2" key="1">
    <citation type="submission" date="2018-06" db="EMBL/GenBank/DDBJ databases">
        <title>Genomic Encyclopedia of Archaeal and Bacterial Type Strains, Phase II (KMG-II): from individual species to whole genera.</title>
        <authorList>
            <person name="Goeker M."/>
        </authorList>
    </citation>
    <scope>NUCLEOTIDE SEQUENCE [LARGE SCALE GENOMIC DNA]</scope>
    <source>
        <strain evidence="1 2">DSM 23241</strain>
    </source>
</reference>